<evidence type="ECO:0000256" key="3">
    <source>
        <dbReference type="ARBA" id="ARBA00022840"/>
    </source>
</evidence>
<protein>
    <recommendedName>
        <fullName evidence="5">ATP-dependent RNA helicase</fullName>
        <ecNumber evidence="5">3.6.4.13</ecNumber>
    </recommendedName>
</protein>
<dbReference type="SMART" id="SM00487">
    <property type="entry name" value="DEXDc"/>
    <property type="match status" value="1"/>
</dbReference>
<dbReference type="AlphaFoldDB" id="A0AAX4KPX2"/>
<evidence type="ECO:0000256" key="1">
    <source>
        <dbReference type="ARBA" id="ARBA00022741"/>
    </source>
</evidence>
<evidence type="ECO:0000259" key="8">
    <source>
        <dbReference type="PROSITE" id="PS51194"/>
    </source>
</evidence>
<comment type="similarity">
    <text evidence="5">Belongs to the DEAD box helicase family.</text>
</comment>
<keyword evidence="1 5" id="KW-0547">Nucleotide-binding</keyword>
<evidence type="ECO:0000256" key="6">
    <source>
        <dbReference type="SAM" id="MobiDB-lite"/>
    </source>
</evidence>
<feature type="domain" description="Helicase ATP-binding" evidence="7">
    <location>
        <begin position="203"/>
        <end position="405"/>
    </location>
</feature>
<keyword evidence="3 5" id="KW-0067">ATP-binding</keyword>
<feature type="compositionally biased region" description="Low complexity" evidence="6">
    <location>
        <begin position="115"/>
        <end position="128"/>
    </location>
</feature>
<dbReference type="Proteomes" id="UP001358614">
    <property type="component" value="Chromosome 1"/>
</dbReference>
<dbReference type="SUPFAM" id="SSF52540">
    <property type="entry name" value="P-loop containing nucleoside triphosphate hydrolases"/>
    <property type="match status" value="1"/>
</dbReference>
<dbReference type="EMBL" id="CP144089">
    <property type="protein sequence ID" value="WWD07728.1"/>
    <property type="molecule type" value="Genomic_DNA"/>
</dbReference>
<keyword evidence="10" id="KW-1185">Reference proteome</keyword>
<gene>
    <name evidence="9" type="ORF">V865_005830</name>
</gene>
<organism evidence="9 10">
    <name type="scientific">Kwoniella europaea PYCC6329</name>
    <dbReference type="NCBI Taxonomy" id="1423913"/>
    <lineage>
        <taxon>Eukaryota</taxon>
        <taxon>Fungi</taxon>
        <taxon>Dikarya</taxon>
        <taxon>Basidiomycota</taxon>
        <taxon>Agaricomycotina</taxon>
        <taxon>Tremellomycetes</taxon>
        <taxon>Tremellales</taxon>
        <taxon>Cryptococcaceae</taxon>
        <taxon>Kwoniella</taxon>
    </lineage>
</organism>
<dbReference type="GO" id="GO:0016787">
    <property type="term" value="F:hydrolase activity"/>
    <property type="evidence" value="ECO:0007669"/>
    <property type="project" value="UniProtKB-KW"/>
</dbReference>
<dbReference type="GeneID" id="91104631"/>
<feature type="compositionally biased region" description="Gly residues" evidence="6">
    <location>
        <begin position="710"/>
        <end position="719"/>
    </location>
</feature>
<dbReference type="Gene3D" id="3.40.50.300">
    <property type="entry name" value="P-loop containing nucleotide triphosphate hydrolases"/>
    <property type="match status" value="2"/>
</dbReference>
<dbReference type="InterPro" id="IPR001650">
    <property type="entry name" value="Helicase_C-like"/>
</dbReference>
<feature type="compositionally biased region" description="Gly residues" evidence="6">
    <location>
        <begin position="742"/>
        <end position="774"/>
    </location>
</feature>
<evidence type="ECO:0000313" key="9">
    <source>
        <dbReference type="EMBL" id="WWD07728.1"/>
    </source>
</evidence>
<feature type="region of interest" description="Disordered" evidence="6">
    <location>
        <begin position="70"/>
        <end position="132"/>
    </location>
</feature>
<feature type="region of interest" description="Disordered" evidence="6">
    <location>
        <begin position="679"/>
        <end position="774"/>
    </location>
</feature>
<dbReference type="PROSITE" id="PS51192">
    <property type="entry name" value="HELICASE_ATP_BIND_1"/>
    <property type="match status" value="1"/>
</dbReference>
<reference evidence="9 10" key="1">
    <citation type="submission" date="2024-01" db="EMBL/GenBank/DDBJ databases">
        <title>Comparative genomics of Cryptococcus and Kwoniella reveals pathogenesis evolution and contrasting modes of karyotype evolution via chromosome fusion or intercentromeric recombination.</title>
        <authorList>
            <person name="Coelho M.A."/>
            <person name="David-Palma M."/>
            <person name="Shea T."/>
            <person name="Bowers K."/>
            <person name="McGinley-Smith S."/>
            <person name="Mohammad A.W."/>
            <person name="Gnirke A."/>
            <person name="Yurkov A.M."/>
            <person name="Nowrousian M."/>
            <person name="Sun S."/>
            <person name="Cuomo C.A."/>
            <person name="Heitman J."/>
        </authorList>
    </citation>
    <scope>NUCLEOTIDE SEQUENCE [LARGE SCALE GENOMIC DNA]</scope>
    <source>
        <strain evidence="9 10">PYCC6329</strain>
    </source>
</reference>
<comment type="function">
    <text evidence="5">RNA helicase.</text>
</comment>
<keyword evidence="4 5" id="KW-0694">RNA-binding</keyword>
<dbReference type="CDD" id="cd18787">
    <property type="entry name" value="SF2_C_DEAD"/>
    <property type="match status" value="1"/>
</dbReference>
<dbReference type="Pfam" id="PF00270">
    <property type="entry name" value="DEAD"/>
    <property type="match status" value="1"/>
</dbReference>
<feature type="compositionally biased region" description="Gly residues" evidence="6">
    <location>
        <begin position="679"/>
        <end position="703"/>
    </location>
</feature>
<comment type="catalytic activity">
    <reaction evidence="5">
        <text>ATP + H2O = ADP + phosphate + H(+)</text>
        <dbReference type="Rhea" id="RHEA:13065"/>
        <dbReference type="ChEBI" id="CHEBI:15377"/>
        <dbReference type="ChEBI" id="CHEBI:15378"/>
        <dbReference type="ChEBI" id="CHEBI:30616"/>
        <dbReference type="ChEBI" id="CHEBI:43474"/>
        <dbReference type="ChEBI" id="CHEBI:456216"/>
        <dbReference type="EC" id="3.6.4.13"/>
    </reaction>
</comment>
<proteinExistence type="inferred from homology"/>
<dbReference type="SMART" id="SM00490">
    <property type="entry name" value="HELICc"/>
    <property type="match status" value="1"/>
</dbReference>
<evidence type="ECO:0000259" key="7">
    <source>
        <dbReference type="PROSITE" id="PS51192"/>
    </source>
</evidence>
<dbReference type="Pfam" id="PF00271">
    <property type="entry name" value="Helicase_C"/>
    <property type="match status" value="1"/>
</dbReference>
<feature type="domain" description="Helicase C-terminal" evidence="8">
    <location>
        <begin position="433"/>
        <end position="616"/>
    </location>
</feature>
<sequence length="774" mass="83540">MLPRSSLARASMALGSVISRRSLLASRTVLRPTSASQCVSSLSTTQSLQALLQSRGYSAAAQPKNDDDFFVTEPIQSQPSSSTSTSTATPSSSASTSPSTEEDGFFAPSLTDRPSSISTQNSTSSVDSKTGPSVELVPFESLKGKIDHDTLKALTFKPFQLKAMSEVQKRVLGLMPSLGGGKLRGPAREAAEAEGVVIEEQTSEVGKEREDLLVKAKTGTGKTIAFLVPAVDARINKVNELIKTPYPDGTLPDRAAQGRNERAITRSHVGTLVISPTRELATQIANEALKLCTWHKEMQVRLLVGGESRHRQLKDWKRGRKDIVVATPGRLKDLLSEEEVKSAIEFTDLLILDEADTLLDMGFSQDLNHIISHLPKERQTFLFSATVSREIAAIARKSLKPGHKVIDCVPKNESNVHLHIPQHYTIVPSAADQIPHILRLIAHDQLLNPHSKVIVFLNTTKLTMLTATLVRELKESLPKDINVYEIHSRLDQNQRSRASERYRRDTKPSVLITSDVSARGVDYPGVTRVIQVGMPASSEQYIHRVGRTGRGGKEGGRGDLVLLPFEGGFIDRLHKIPIKPVPTRDLSAEVHALARNADENYADKLAGINEAITQLLPSLDSEAVEEVFTSMIGYYMGKSDQLNVNPHEILQGLKDWSVEAAGLQEPPYLSPGFLQKLGLGGGNRRSGGGGGGGFGNKSRGGFGMNKSRSTGGGGGGFGGSRDRDYSEPRVRSGNLSERGDRSGSGGFSNRSGGGGYGDRGSRGGNFGGRGGRDY</sequence>
<name>A0AAX4KPX2_9TREE</name>
<accession>A0AAX4KPX2</accession>
<keyword evidence="5" id="KW-0347">Helicase</keyword>
<dbReference type="RefSeq" id="XP_066085695.1">
    <property type="nucleotide sequence ID" value="XM_066229598.1"/>
</dbReference>
<dbReference type="PANTHER" id="PTHR24031">
    <property type="entry name" value="RNA HELICASE"/>
    <property type="match status" value="1"/>
</dbReference>
<evidence type="ECO:0000256" key="2">
    <source>
        <dbReference type="ARBA" id="ARBA00022801"/>
    </source>
</evidence>
<dbReference type="GO" id="GO:0003723">
    <property type="term" value="F:RNA binding"/>
    <property type="evidence" value="ECO:0007669"/>
    <property type="project" value="UniProtKB-UniRule"/>
</dbReference>
<dbReference type="InterPro" id="IPR014001">
    <property type="entry name" value="Helicase_ATP-bd"/>
</dbReference>
<evidence type="ECO:0000256" key="5">
    <source>
        <dbReference type="RuleBase" id="RU365068"/>
    </source>
</evidence>
<feature type="compositionally biased region" description="Low complexity" evidence="6">
    <location>
        <begin position="76"/>
        <end position="99"/>
    </location>
</feature>
<keyword evidence="2 5" id="KW-0378">Hydrolase</keyword>
<evidence type="ECO:0000256" key="4">
    <source>
        <dbReference type="ARBA" id="ARBA00022884"/>
    </source>
</evidence>
<dbReference type="KEGG" id="ker:91104631"/>
<comment type="domain">
    <text evidence="5">The Q motif is unique to and characteristic of the DEAD box family of RNA helicases and controls ATP binding and hydrolysis.</text>
</comment>
<feature type="compositionally biased region" description="Basic and acidic residues" evidence="6">
    <location>
        <begin position="720"/>
        <end position="730"/>
    </location>
</feature>
<dbReference type="InterPro" id="IPR027417">
    <property type="entry name" value="P-loop_NTPase"/>
</dbReference>
<dbReference type="GO" id="GO:0005524">
    <property type="term" value="F:ATP binding"/>
    <property type="evidence" value="ECO:0007669"/>
    <property type="project" value="UniProtKB-UniRule"/>
</dbReference>
<dbReference type="InterPro" id="IPR011545">
    <property type="entry name" value="DEAD/DEAH_box_helicase_dom"/>
</dbReference>
<evidence type="ECO:0000313" key="10">
    <source>
        <dbReference type="Proteomes" id="UP001358614"/>
    </source>
</evidence>
<dbReference type="GO" id="GO:0003724">
    <property type="term" value="F:RNA helicase activity"/>
    <property type="evidence" value="ECO:0007669"/>
    <property type="project" value="UniProtKB-EC"/>
</dbReference>
<dbReference type="PROSITE" id="PS51194">
    <property type="entry name" value="HELICASE_CTER"/>
    <property type="match status" value="1"/>
</dbReference>
<dbReference type="EC" id="3.6.4.13" evidence="5"/>